<evidence type="ECO:0000313" key="4">
    <source>
        <dbReference type="EMBL" id="KAJ8601911.1"/>
    </source>
</evidence>
<comment type="caution">
    <text evidence="4">The sequence shown here is derived from an EMBL/GenBank/DDBJ whole genome shotgun (WGS) entry which is preliminary data.</text>
</comment>
<reference evidence="4" key="1">
    <citation type="submission" date="2023-01" db="EMBL/GenBank/DDBJ databases">
        <title>Metagenome sequencing of chrysophaentin producing Chrysophaeum taylorii.</title>
        <authorList>
            <person name="Davison J."/>
            <person name="Bewley C."/>
        </authorList>
    </citation>
    <scope>NUCLEOTIDE SEQUENCE</scope>
    <source>
        <strain evidence="4">NIES-1699</strain>
    </source>
</reference>
<dbReference type="PANTHER" id="PTHR43861:SF1">
    <property type="entry name" value="TRANS-ACONITATE 2-METHYLTRANSFERASE"/>
    <property type="match status" value="1"/>
</dbReference>
<keyword evidence="2" id="KW-0808">Transferase</keyword>
<protein>
    <recommendedName>
        <fullName evidence="3">Methyltransferase domain-containing protein</fullName>
    </recommendedName>
</protein>
<dbReference type="Gene3D" id="3.40.50.150">
    <property type="entry name" value="Vaccinia Virus protein VP39"/>
    <property type="match status" value="1"/>
</dbReference>
<dbReference type="PANTHER" id="PTHR43861">
    <property type="entry name" value="TRANS-ACONITATE 2-METHYLTRANSFERASE-RELATED"/>
    <property type="match status" value="1"/>
</dbReference>
<dbReference type="CDD" id="cd02440">
    <property type="entry name" value="AdoMet_MTases"/>
    <property type="match status" value="1"/>
</dbReference>
<organism evidence="4 5">
    <name type="scientific">Chrysophaeum taylorii</name>
    <dbReference type="NCBI Taxonomy" id="2483200"/>
    <lineage>
        <taxon>Eukaryota</taxon>
        <taxon>Sar</taxon>
        <taxon>Stramenopiles</taxon>
        <taxon>Ochrophyta</taxon>
        <taxon>Pelagophyceae</taxon>
        <taxon>Pelagomonadales</taxon>
        <taxon>Pelagomonadaceae</taxon>
        <taxon>Chrysophaeum</taxon>
    </lineage>
</organism>
<name>A0AAD7UBJ8_9STRA</name>
<evidence type="ECO:0000256" key="2">
    <source>
        <dbReference type="ARBA" id="ARBA00022679"/>
    </source>
</evidence>
<keyword evidence="1" id="KW-0489">Methyltransferase</keyword>
<gene>
    <name evidence="4" type="ORF">CTAYLR_002703</name>
</gene>
<evidence type="ECO:0000259" key="3">
    <source>
        <dbReference type="Pfam" id="PF13649"/>
    </source>
</evidence>
<proteinExistence type="predicted"/>
<dbReference type="InterPro" id="IPR029063">
    <property type="entry name" value="SAM-dependent_MTases_sf"/>
</dbReference>
<dbReference type="Proteomes" id="UP001230188">
    <property type="component" value="Unassembled WGS sequence"/>
</dbReference>
<dbReference type="GO" id="GO:0008168">
    <property type="term" value="F:methyltransferase activity"/>
    <property type="evidence" value="ECO:0007669"/>
    <property type="project" value="UniProtKB-KW"/>
</dbReference>
<keyword evidence="5" id="KW-1185">Reference proteome</keyword>
<sequence>MLVLFIAVAFGLRSMDNNKVTTFYDTLADRYDHILVDWEGSIHRQAVVLERLVGPFGKRLLDCSCGIGTQALGLAKRFRVTGSDISVKAIERAREEAASRDLAVRFEVADMRRLEDVFGETFDVIIAFDNSLPHLLEDSDLAQALASIKKRLVPGGLFAASIRDYDAIDDRTDATPVKRGDRSASFQLWDWESDDVYAVTQFILSNGDDAEWGMRYATTRYRRLGRDTLSAALAAAGFTGVEWHMPADSGYYQPVVLAAAPPLLENNNNNNNNATLCST</sequence>
<evidence type="ECO:0000256" key="1">
    <source>
        <dbReference type="ARBA" id="ARBA00022603"/>
    </source>
</evidence>
<dbReference type="GO" id="GO:0032259">
    <property type="term" value="P:methylation"/>
    <property type="evidence" value="ECO:0007669"/>
    <property type="project" value="UniProtKB-KW"/>
</dbReference>
<accession>A0AAD7UBJ8</accession>
<dbReference type="AlphaFoldDB" id="A0AAD7UBJ8"/>
<feature type="domain" description="Methyltransferase" evidence="3">
    <location>
        <begin position="61"/>
        <end position="156"/>
    </location>
</feature>
<dbReference type="EMBL" id="JAQMWT010000398">
    <property type="protein sequence ID" value="KAJ8601911.1"/>
    <property type="molecule type" value="Genomic_DNA"/>
</dbReference>
<dbReference type="Pfam" id="PF13649">
    <property type="entry name" value="Methyltransf_25"/>
    <property type="match status" value="1"/>
</dbReference>
<dbReference type="InterPro" id="IPR041698">
    <property type="entry name" value="Methyltransf_25"/>
</dbReference>
<evidence type="ECO:0000313" key="5">
    <source>
        <dbReference type="Proteomes" id="UP001230188"/>
    </source>
</evidence>
<dbReference type="SUPFAM" id="SSF53335">
    <property type="entry name" value="S-adenosyl-L-methionine-dependent methyltransferases"/>
    <property type="match status" value="1"/>
</dbReference>